<dbReference type="AlphaFoldDB" id="A0A5T5J1T2"/>
<proteinExistence type="predicted"/>
<sequence>MAGIDIQHFDVNGKMALSAKTTTSERLHGILLMTESTSREKASPERTDGDGRQCRRSASGGFPLGDGSEK</sequence>
<evidence type="ECO:0000313" key="2">
    <source>
        <dbReference type="EMBL" id="EAO0730311.1"/>
    </source>
</evidence>
<gene>
    <name evidence="3" type="ORF">DQ594_23840</name>
    <name evidence="2" type="ORF">EW248_07695</name>
</gene>
<evidence type="ECO:0000256" key="1">
    <source>
        <dbReference type="SAM" id="MobiDB-lite"/>
    </source>
</evidence>
<evidence type="ECO:0000313" key="3">
    <source>
        <dbReference type="EMBL" id="EBM1116389.1"/>
    </source>
</evidence>
<accession>A0A5T5J1T2</accession>
<organism evidence="3">
    <name type="scientific">Salmonella enterica</name>
    <name type="common">Salmonella choleraesuis</name>
    <dbReference type="NCBI Taxonomy" id="28901"/>
    <lineage>
        <taxon>Bacteria</taxon>
        <taxon>Pseudomonadati</taxon>
        <taxon>Pseudomonadota</taxon>
        <taxon>Gammaproteobacteria</taxon>
        <taxon>Enterobacterales</taxon>
        <taxon>Enterobacteriaceae</taxon>
        <taxon>Salmonella</taxon>
    </lineage>
</organism>
<name>A0A5T5J1T2_SALER</name>
<protein>
    <submittedName>
        <fullName evidence="3">Uncharacterized protein</fullName>
    </submittedName>
</protein>
<dbReference type="EMBL" id="AACZYW010000015">
    <property type="protein sequence ID" value="EAO0730311.1"/>
    <property type="molecule type" value="Genomic_DNA"/>
</dbReference>
<comment type="caution">
    <text evidence="3">The sequence shown here is derived from an EMBL/GenBank/DDBJ whole genome shotgun (WGS) entry which is preliminary data.</text>
</comment>
<feature type="compositionally biased region" description="Basic and acidic residues" evidence="1">
    <location>
        <begin position="37"/>
        <end position="53"/>
    </location>
</feature>
<dbReference type="EMBL" id="AAGBFX010000075">
    <property type="protein sequence ID" value="EBM1116389.1"/>
    <property type="molecule type" value="Genomic_DNA"/>
</dbReference>
<feature type="region of interest" description="Disordered" evidence="1">
    <location>
        <begin position="35"/>
        <end position="70"/>
    </location>
</feature>
<reference evidence="3" key="1">
    <citation type="submission" date="2018-06" db="EMBL/GenBank/DDBJ databases">
        <authorList>
            <consortium name="PulseNet: The National Subtyping Network for Foodborne Disease Surveillance"/>
            <person name="Tarr C.L."/>
            <person name="Trees E."/>
            <person name="Katz L.S."/>
            <person name="Carleton-Romer H.A."/>
            <person name="Stroika S."/>
            <person name="Kucerova Z."/>
            <person name="Roache K.F."/>
            <person name="Sabol A.L."/>
            <person name="Besser J."/>
            <person name="Gerner-Smidt P."/>
        </authorList>
    </citation>
    <scope>NUCLEOTIDE SEQUENCE</scope>
    <source>
        <strain evidence="3">PNUSAS044248</strain>
        <strain evidence="2">PNUSAS067109</strain>
    </source>
</reference>